<reference evidence="1" key="1">
    <citation type="submission" date="2014-05" db="EMBL/GenBank/DDBJ databases">
        <authorList>
            <person name="Chronopoulou M."/>
        </authorList>
    </citation>
    <scope>NUCLEOTIDE SEQUENCE</scope>
    <source>
        <tissue evidence="1">Whole organism</tissue>
    </source>
</reference>
<proteinExistence type="predicted"/>
<dbReference type="EMBL" id="HACA01015719">
    <property type="protein sequence ID" value="CDW33080.1"/>
    <property type="molecule type" value="Transcribed_RNA"/>
</dbReference>
<dbReference type="AlphaFoldDB" id="A0A0K2U4W7"/>
<evidence type="ECO:0000313" key="1">
    <source>
        <dbReference type="EMBL" id="CDW33080.1"/>
    </source>
</evidence>
<organism evidence="1">
    <name type="scientific">Lepeophtheirus salmonis</name>
    <name type="common">Salmon louse</name>
    <name type="synonym">Caligus salmonis</name>
    <dbReference type="NCBI Taxonomy" id="72036"/>
    <lineage>
        <taxon>Eukaryota</taxon>
        <taxon>Metazoa</taxon>
        <taxon>Ecdysozoa</taxon>
        <taxon>Arthropoda</taxon>
        <taxon>Crustacea</taxon>
        <taxon>Multicrustacea</taxon>
        <taxon>Hexanauplia</taxon>
        <taxon>Copepoda</taxon>
        <taxon>Siphonostomatoida</taxon>
        <taxon>Caligidae</taxon>
        <taxon>Lepeophtheirus</taxon>
    </lineage>
</organism>
<feature type="non-terminal residue" evidence="1">
    <location>
        <position position="1"/>
    </location>
</feature>
<sequence length="53" mass="5965">RRYFPQTVMASVDTFLNEPIFIGQGVSIQCVAAVLCKGKKNFPFEKILSHFTS</sequence>
<name>A0A0K2U4W7_LEPSM</name>
<protein>
    <submittedName>
        <fullName evidence="1">Uncharacterized protein</fullName>
    </submittedName>
</protein>
<accession>A0A0K2U4W7</accession>